<keyword evidence="3" id="KW-1185">Reference proteome</keyword>
<keyword evidence="1" id="KW-1133">Transmembrane helix</keyword>
<organism evidence="2 3">
    <name type="scientific">Streptomyces pyxinicus</name>
    <dbReference type="NCBI Taxonomy" id="2970331"/>
    <lineage>
        <taxon>Bacteria</taxon>
        <taxon>Bacillati</taxon>
        <taxon>Actinomycetota</taxon>
        <taxon>Actinomycetes</taxon>
        <taxon>Kitasatosporales</taxon>
        <taxon>Streptomycetaceae</taxon>
        <taxon>Streptomyces</taxon>
    </lineage>
</organism>
<feature type="transmembrane region" description="Helical" evidence="1">
    <location>
        <begin position="22"/>
        <end position="43"/>
    </location>
</feature>
<proteinExistence type="predicted"/>
<accession>A0ABT2AYX6</accession>
<gene>
    <name evidence="2" type="ORF">NX794_09405</name>
</gene>
<evidence type="ECO:0000313" key="3">
    <source>
        <dbReference type="Proteomes" id="UP001205612"/>
    </source>
</evidence>
<evidence type="ECO:0008006" key="4">
    <source>
        <dbReference type="Google" id="ProtNLM"/>
    </source>
</evidence>
<keyword evidence="1" id="KW-0812">Transmembrane</keyword>
<evidence type="ECO:0000313" key="2">
    <source>
        <dbReference type="EMBL" id="MCS0601442.1"/>
    </source>
</evidence>
<evidence type="ECO:0000256" key="1">
    <source>
        <dbReference type="SAM" id="Phobius"/>
    </source>
</evidence>
<dbReference type="RefSeq" id="WP_258777824.1">
    <property type="nucleotide sequence ID" value="NZ_JANUGP010000005.1"/>
</dbReference>
<reference evidence="2 3" key="1">
    <citation type="submission" date="2022-08" db="EMBL/GenBank/DDBJ databases">
        <authorList>
            <person name="Somphong A."/>
            <person name="Phongsopitanun W."/>
        </authorList>
    </citation>
    <scope>NUCLEOTIDE SEQUENCE [LARGE SCALE GENOMIC DNA]</scope>
    <source>
        <strain evidence="2 3">LP11</strain>
    </source>
</reference>
<dbReference type="Proteomes" id="UP001205612">
    <property type="component" value="Unassembled WGS sequence"/>
</dbReference>
<sequence>MQTPEDHGAGWAPYGSPRRMRVLAWIGSLLAAGLIIGGITAMASGASGGITLCAIGGALVIFWIFAIPAARKKRKM</sequence>
<comment type="caution">
    <text evidence="2">The sequence shown here is derived from an EMBL/GenBank/DDBJ whole genome shotgun (WGS) entry which is preliminary data.</text>
</comment>
<keyword evidence="1" id="KW-0472">Membrane</keyword>
<dbReference type="EMBL" id="JANUGP010000005">
    <property type="protein sequence ID" value="MCS0601442.1"/>
    <property type="molecule type" value="Genomic_DNA"/>
</dbReference>
<protein>
    <recommendedName>
        <fullName evidence="4">Integral membrane protein</fullName>
    </recommendedName>
</protein>
<name>A0ABT2AYX6_9ACTN</name>
<feature type="transmembrane region" description="Helical" evidence="1">
    <location>
        <begin position="49"/>
        <end position="70"/>
    </location>
</feature>